<dbReference type="AlphaFoldDB" id="A0A1B9A002"/>
<feature type="domain" description="Peptidase M17 leucyl aminopeptidase N-terminal" evidence="2">
    <location>
        <begin position="82"/>
        <end position="186"/>
    </location>
</feature>
<dbReference type="RefSeq" id="WP_065392940.1">
    <property type="nucleotide sequence ID" value="NZ_MAYH01000001.1"/>
</dbReference>
<dbReference type="InterPro" id="IPR043472">
    <property type="entry name" value="Macro_dom-like"/>
</dbReference>
<organism evidence="3 4">
    <name type="scientific">Chryseobacterium artocarpi</name>
    <dbReference type="NCBI Taxonomy" id="1414727"/>
    <lineage>
        <taxon>Bacteria</taxon>
        <taxon>Pseudomonadati</taxon>
        <taxon>Bacteroidota</taxon>
        <taxon>Flavobacteriia</taxon>
        <taxon>Flavobacteriales</taxon>
        <taxon>Weeksellaceae</taxon>
        <taxon>Chryseobacterium group</taxon>
        <taxon>Chryseobacterium</taxon>
    </lineage>
</organism>
<dbReference type="InterPro" id="IPR008283">
    <property type="entry name" value="Peptidase_M17_N"/>
</dbReference>
<keyword evidence="4" id="KW-1185">Reference proteome</keyword>
<protein>
    <submittedName>
        <fullName evidence="3">Peptidase M17</fullName>
    </submittedName>
</protein>
<accession>A0A1B9A002</accession>
<comment type="caution">
    <text evidence="3">The sequence shown here is derived from an EMBL/GenBank/DDBJ whole genome shotgun (WGS) entry which is preliminary data.</text>
</comment>
<feature type="signal peptide" evidence="1">
    <location>
        <begin position="1"/>
        <end position="22"/>
    </location>
</feature>
<dbReference type="Proteomes" id="UP000092651">
    <property type="component" value="Unassembled WGS sequence"/>
</dbReference>
<dbReference type="GO" id="GO:0070006">
    <property type="term" value="F:metalloaminopeptidase activity"/>
    <property type="evidence" value="ECO:0007669"/>
    <property type="project" value="InterPro"/>
</dbReference>
<feature type="chain" id="PRO_5008621561" evidence="1">
    <location>
        <begin position="23"/>
        <end position="234"/>
    </location>
</feature>
<dbReference type="GO" id="GO:0006508">
    <property type="term" value="P:proteolysis"/>
    <property type="evidence" value="ECO:0007669"/>
    <property type="project" value="InterPro"/>
</dbReference>
<reference evidence="3 4" key="1">
    <citation type="submission" date="2016-07" db="EMBL/GenBank/DDBJ databases">
        <authorList>
            <person name="Jeong J.-J."/>
            <person name="Kim D.W."/>
            <person name="Sang M.K."/>
            <person name="Choi I.-G."/>
            <person name="Kim K.D."/>
        </authorList>
    </citation>
    <scope>NUCLEOTIDE SEQUENCE [LARGE SCALE GENOMIC DNA]</scope>
    <source>
        <strain evidence="3 4">UTM-3</strain>
    </source>
</reference>
<dbReference type="Pfam" id="PF02789">
    <property type="entry name" value="Peptidase_M17_N"/>
    <property type="match status" value="1"/>
</dbReference>
<dbReference type="Gene3D" id="3.40.220.10">
    <property type="entry name" value="Leucine Aminopeptidase, subunit E, domain 1"/>
    <property type="match status" value="1"/>
</dbReference>
<dbReference type="SUPFAM" id="SSF52949">
    <property type="entry name" value="Macro domain-like"/>
    <property type="match status" value="1"/>
</dbReference>
<evidence type="ECO:0000256" key="1">
    <source>
        <dbReference type="SAM" id="SignalP"/>
    </source>
</evidence>
<proteinExistence type="predicted"/>
<evidence type="ECO:0000313" key="4">
    <source>
        <dbReference type="Proteomes" id="UP000092651"/>
    </source>
</evidence>
<sequence length="234" mass="24661">MKNSVNKLLIAIVLVFSNLIIAQTTSVGTSKNWGSVDGISMIGLVQGPSSANAQLQVACVFEYTEGDIFNASALPANLNGLVHLDEALKGELTNIRKSGQFLGHSLETILITPPAGSMSAQKLLLIGLGDRNKFTPDLMISVGEVAAREAMRLGVSNFAFASDLKDAGIDSPTALVAGNVVRGIVNASRSENYLKEHKLSTTKKLEKVYLLAGPAFFETAGGGISEAITEAQKK</sequence>
<evidence type="ECO:0000259" key="2">
    <source>
        <dbReference type="Pfam" id="PF02789"/>
    </source>
</evidence>
<dbReference type="EMBL" id="MAYH01000001">
    <property type="protein sequence ID" value="OCA77186.1"/>
    <property type="molecule type" value="Genomic_DNA"/>
</dbReference>
<gene>
    <name evidence="3" type="ORF">BBI01_01600</name>
</gene>
<name>A0A1B9A002_9FLAO</name>
<dbReference type="OrthoDB" id="651222at2"/>
<evidence type="ECO:0000313" key="3">
    <source>
        <dbReference type="EMBL" id="OCA77186.1"/>
    </source>
</evidence>
<keyword evidence="1" id="KW-0732">Signal</keyword>